<dbReference type="GO" id="GO:0016788">
    <property type="term" value="F:hydrolase activity, acting on ester bonds"/>
    <property type="evidence" value="ECO:0007669"/>
    <property type="project" value="InterPro"/>
</dbReference>
<dbReference type="Proteomes" id="UP000001572">
    <property type="component" value="Chromosome"/>
</dbReference>
<evidence type="ECO:0000256" key="2">
    <source>
        <dbReference type="ARBA" id="ARBA00022737"/>
    </source>
</evidence>
<dbReference type="Gene3D" id="3.60.21.10">
    <property type="match status" value="1"/>
</dbReference>
<dbReference type="InterPro" id="IPR001119">
    <property type="entry name" value="SLH_dom"/>
</dbReference>
<dbReference type="PRINTS" id="PR01607">
    <property type="entry name" value="APYRASEFAMLY"/>
</dbReference>
<keyword evidence="6" id="KW-1185">Reference proteome</keyword>
<dbReference type="PROSITE" id="PS51272">
    <property type="entry name" value="SLH"/>
    <property type="match status" value="2"/>
</dbReference>
<evidence type="ECO:0000256" key="3">
    <source>
        <dbReference type="RuleBase" id="RU362119"/>
    </source>
</evidence>
<dbReference type="InterPro" id="IPR006146">
    <property type="entry name" value="5'-Nucleotdase_CS"/>
</dbReference>
<dbReference type="HOGENOM" id="CLU_005854_4_4_9"/>
<dbReference type="PANTHER" id="PTHR11575">
    <property type="entry name" value="5'-NUCLEOTIDASE-RELATED"/>
    <property type="match status" value="1"/>
</dbReference>
<organism evidence="5 6">
    <name type="scientific">Alkaliphilus metalliredigens (strain QYMF)</name>
    <dbReference type="NCBI Taxonomy" id="293826"/>
    <lineage>
        <taxon>Bacteria</taxon>
        <taxon>Bacillati</taxon>
        <taxon>Bacillota</taxon>
        <taxon>Clostridia</taxon>
        <taxon>Peptostreptococcales</taxon>
        <taxon>Natronincolaceae</taxon>
        <taxon>Alkaliphilus</taxon>
    </lineage>
</organism>
<dbReference type="InterPro" id="IPR036907">
    <property type="entry name" value="5'-Nucleotdase_C_sf"/>
</dbReference>
<evidence type="ECO:0000256" key="1">
    <source>
        <dbReference type="ARBA" id="ARBA00022729"/>
    </source>
</evidence>
<accession>A6TU63</accession>
<dbReference type="Pfam" id="PF00149">
    <property type="entry name" value="Metallophos"/>
    <property type="match status" value="1"/>
</dbReference>
<keyword evidence="3" id="KW-0378">Hydrolase</keyword>
<dbReference type="STRING" id="293826.Amet_3609"/>
<protein>
    <submittedName>
        <fullName evidence="5">5'-Nucleotidase domain protein</fullName>
    </submittedName>
</protein>
<dbReference type="GO" id="GO:0030288">
    <property type="term" value="C:outer membrane-bounded periplasmic space"/>
    <property type="evidence" value="ECO:0007669"/>
    <property type="project" value="TreeGrafter"/>
</dbReference>
<dbReference type="AlphaFoldDB" id="A6TU63"/>
<dbReference type="Gene3D" id="3.90.780.10">
    <property type="entry name" value="5'-Nucleotidase, C-terminal domain"/>
    <property type="match status" value="1"/>
</dbReference>
<dbReference type="Pfam" id="PF00395">
    <property type="entry name" value="SLH"/>
    <property type="match status" value="2"/>
</dbReference>
<keyword evidence="3" id="KW-0547">Nucleotide-binding</keyword>
<evidence type="ECO:0000313" key="5">
    <source>
        <dbReference type="EMBL" id="ABR49731.1"/>
    </source>
</evidence>
<dbReference type="InterPro" id="IPR004843">
    <property type="entry name" value="Calcineurin-like_PHP"/>
</dbReference>
<dbReference type="Pfam" id="PF02872">
    <property type="entry name" value="5_nucleotid_C"/>
    <property type="match status" value="1"/>
</dbReference>
<dbReference type="GO" id="GO:0046872">
    <property type="term" value="F:metal ion binding"/>
    <property type="evidence" value="ECO:0007669"/>
    <property type="project" value="InterPro"/>
</dbReference>
<dbReference type="KEGG" id="amt:Amet_3609"/>
<evidence type="ECO:0000313" key="6">
    <source>
        <dbReference type="Proteomes" id="UP000001572"/>
    </source>
</evidence>
<dbReference type="EMBL" id="CP000724">
    <property type="protein sequence ID" value="ABR49731.1"/>
    <property type="molecule type" value="Genomic_DNA"/>
</dbReference>
<dbReference type="PROSITE" id="PS00786">
    <property type="entry name" value="5_NUCLEOTIDASE_2"/>
    <property type="match status" value="1"/>
</dbReference>
<keyword evidence="1" id="KW-0732">Signal</keyword>
<dbReference type="eggNOG" id="COG0737">
    <property type="taxonomic scope" value="Bacteria"/>
</dbReference>
<feature type="domain" description="SLH" evidence="4">
    <location>
        <begin position="610"/>
        <end position="673"/>
    </location>
</feature>
<sequence>MRKDFKRIGSFLLVFALIIGLMVPFNVVHAAEQVTITVLATSDIHGALYNWNYEDSREDNRGGMVKLATIIKEVRKENPNTILVDNGDTIQGSLLTDDLYNTILIDEPHPIIEAMNLMGYDSMTLGNHEFNFGLDLIQKIEKEADFPMLSANIFNKEDGSYFVTPYTIKEVAGIKVGIIGLTTPNIPRWDGPRVTSLDFRAMHKEAEKVYQKLMEDEGVDIVIATAHSGLEGRHDNEGSMAKLVAERIPQLAAFIVGHDHDTKDLKVNGVPVVGPTNAAREIARVDITLEKQGDQWIVVAQETEIISAEAYEVDAELAEALRPAQETTLEFISKPATVATASFVPEYEIKDMSMPSAQLMDSAVIDLINNVQLHFVPDADIAAAALFASESNIKEGPVAYGDIFGIYKYPNTLYGVEVTGAELKNYMEWSASYYNTYKPGDITISFNPDIRGYNYDMFQGVDYKVDISQEPGDRIVDLTFNGESVMDDDTFNLAINNYRYNGLLDSGIISNDAYFISDPKSLRSYIFDYISEMETIDPEVDNNWEIIGADLSHRARQDAVNLINKGIIDVPAHERSWNSHSINLEEQVTRGEFVEALVRTLEIDLPEIEELENYRFTDVDEALAPYVEAAYNLQITSGISQSLFGTSEKINREQAFVFLIRALNLAHEYNVEALNEFSDYGVISDWAYEELAAAVELGFTSGNPDGTLAPREIIKRGEMAQILNIYLNN</sequence>
<name>A6TU63_ALKMQ</name>
<keyword evidence="2" id="KW-0677">Repeat</keyword>
<dbReference type="OrthoDB" id="9800780at2"/>
<dbReference type="InterPro" id="IPR006179">
    <property type="entry name" value="5_nucleotidase/apyrase"/>
</dbReference>
<dbReference type="GO" id="GO:0009166">
    <property type="term" value="P:nucleotide catabolic process"/>
    <property type="evidence" value="ECO:0007669"/>
    <property type="project" value="InterPro"/>
</dbReference>
<gene>
    <name evidence="5" type="ordered locus">Amet_3609</name>
</gene>
<dbReference type="SUPFAM" id="SSF56300">
    <property type="entry name" value="Metallo-dependent phosphatases"/>
    <property type="match status" value="1"/>
</dbReference>
<comment type="similarity">
    <text evidence="3">Belongs to the 5'-nucleotidase family.</text>
</comment>
<dbReference type="PANTHER" id="PTHR11575:SF6">
    <property type="entry name" value="2',3'-CYCLIC-NUCLEOTIDE 2'-PHOSPHODIESTERASE_3'-NUCLEOTIDASE"/>
    <property type="match status" value="1"/>
</dbReference>
<feature type="domain" description="SLH" evidence="4">
    <location>
        <begin position="674"/>
        <end position="729"/>
    </location>
</feature>
<dbReference type="GO" id="GO:0000166">
    <property type="term" value="F:nucleotide binding"/>
    <property type="evidence" value="ECO:0007669"/>
    <property type="project" value="UniProtKB-KW"/>
</dbReference>
<evidence type="ECO:0000259" key="4">
    <source>
        <dbReference type="PROSITE" id="PS51272"/>
    </source>
</evidence>
<proteinExistence type="inferred from homology"/>
<dbReference type="RefSeq" id="WP_012064691.1">
    <property type="nucleotide sequence ID" value="NC_009633.1"/>
</dbReference>
<reference evidence="6" key="1">
    <citation type="journal article" date="2016" name="Genome Announc.">
        <title>Complete genome sequence of Alkaliphilus metalliredigens strain QYMF, an alkaliphilic and metal-reducing bacterium isolated from borax-contaminated leachate ponds.</title>
        <authorList>
            <person name="Hwang C."/>
            <person name="Copeland A."/>
            <person name="Lucas S."/>
            <person name="Lapidus A."/>
            <person name="Barry K."/>
            <person name="Detter J.C."/>
            <person name="Glavina Del Rio T."/>
            <person name="Hammon N."/>
            <person name="Israni S."/>
            <person name="Dalin E."/>
            <person name="Tice H."/>
            <person name="Pitluck S."/>
            <person name="Chertkov O."/>
            <person name="Brettin T."/>
            <person name="Bruce D."/>
            <person name="Han C."/>
            <person name="Schmutz J."/>
            <person name="Larimer F."/>
            <person name="Land M.L."/>
            <person name="Hauser L."/>
            <person name="Kyrpides N."/>
            <person name="Mikhailova N."/>
            <person name="Ye Q."/>
            <person name="Zhou J."/>
            <person name="Richardson P."/>
            <person name="Fields M.W."/>
        </authorList>
    </citation>
    <scope>NUCLEOTIDE SEQUENCE [LARGE SCALE GENOMIC DNA]</scope>
    <source>
        <strain evidence="6">QYMF</strain>
    </source>
</reference>
<dbReference type="SUPFAM" id="SSF55816">
    <property type="entry name" value="5'-nucleotidase (syn. UDP-sugar hydrolase), C-terminal domain"/>
    <property type="match status" value="1"/>
</dbReference>
<dbReference type="InterPro" id="IPR029052">
    <property type="entry name" value="Metallo-depent_PP-like"/>
</dbReference>
<dbReference type="InterPro" id="IPR008334">
    <property type="entry name" value="5'-Nucleotdase_C"/>
</dbReference>